<evidence type="ECO:0000256" key="1">
    <source>
        <dbReference type="SAM" id="MobiDB-lite"/>
    </source>
</evidence>
<dbReference type="InterPro" id="IPR051317">
    <property type="entry name" value="Gfo/Idh/MocA_oxidoreduct"/>
</dbReference>
<dbReference type="Pfam" id="PF01408">
    <property type="entry name" value="GFO_IDH_MocA"/>
    <property type="match status" value="1"/>
</dbReference>
<feature type="region of interest" description="Disordered" evidence="1">
    <location>
        <begin position="1"/>
        <end position="28"/>
    </location>
</feature>
<sequence length="372" mass="39842">MRSAPQRPTTATSARGAARDASKPLRLVQVGGGDERREWLRQSHHDVHWVGRVAPEESDAALEGVADLPPRFDSLEDALANVKADGVLVTSEPSRRATDVREALDAGLHVLVEKPFARTIDEAHELVHVARARTLILAVNQYYRFAPAPRLASRLVRDASLGAVGAVHVTFRSDRGRSLAPGQEATLAPHPLLFDMAAHHFDLMCLVLGRSPLEVACRVWNPSWSPYLEAANASASVLFEGGTVVTYEGTLVTSAPPTALGGEWRLECEFGEVYFTSRGDRSRGSADRLIVRSIGGRARIVPLPRLTHADRAGVLAGFTNAVRGGAEAETSATNNFASLALCLGAAHSAATGTSVVLSDFVGRTNPRNSEAR</sequence>
<organism evidence="4 5">
    <name type="scientific">Deinococcus yavapaiensis KR-236</name>
    <dbReference type="NCBI Taxonomy" id="694435"/>
    <lineage>
        <taxon>Bacteria</taxon>
        <taxon>Thermotogati</taxon>
        <taxon>Deinococcota</taxon>
        <taxon>Deinococci</taxon>
        <taxon>Deinococcales</taxon>
        <taxon>Deinococcaceae</taxon>
        <taxon>Deinococcus</taxon>
    </lineage>
</organism>
<accession>A0A318SIK1</accession>
<dbReference type="AlphaFoldDB" id="A0A318SIK1"/>
<evidence type="ECO:0000259" key="3">
    <source>
        <dbReference type="Pfam" id="PF22725"/>
    </source>
</evidence>
<proteinExistence type="predicted"/>
<dbReference type="Proteomes" id="UP000248326">
    <property type="component" value="Unassembled WGS sequence"/>
</dbReference>
<evidence type="ECO:0000313" key="4">
    <source>
        <dbReference type="EMBL" id="PYE51202.1"/>
    </source>
</evidence>
<dbReference type="Pfam" id="PF22725">
    <property type="entry name" value="GFO_IDH_MocA_C3"/>
    <property type="match status" value="1"/>
</dbReference>
<name>A0A318SIK1_9DEIO</name>
<reference evidence="4 5" key="1">
    <citation type="submission" date="2018-06" db="EMBL/GenBank/DDBJ databases">
        <title>Genomic Encyclopedia of Type Strains, Phase IV (KMG-IV): sequencing the most valuable type-strain genomes for metagenomic binning, comparative biology and taxonomic classification.</title>
        <authorList>
            <person name="Goeker M."/>
        </authorList>
    </citation>
    <scope>NUCLEOTIDE SEQUENCE [LARGE SCALE GENOMIC DNA]</scope>
    <source>
        <strain evidence="4 5">DSM 18048</strain>
    </source>
</reference>
<evidence type="ECO:0000259" key="2">
    <source>
        <dbReference type="Pfam" id="PF01408"/>
    </source>
</evidence>
<feature type="compositionally biased region" description="Polar residues" evidence="1">
    <location>
        <begin position="1"/>
        <end position="13"/>
    </location>
</feature>
<feature type="domain" description="Gfo/Idh/MocA-like oxidoreductase N-terminal" evidence="2">
    <location>
        <begin position="41"/>
        <end position="140"/>
    </location>
</feature>
<dbReference type="GO" id="GO:0000166">
    <property type="term" value="F:nucleotide binding"/>
    <property type="evidence" value="ECO:0007669"/>
    <property type="project" value="InterPro"/>
</dbReference>
<comment type="caution">
    <text evidence="4">The sequence shown here is derived from an EMBL/GenBank/DDBJ whole genome shotgun (WGS) entry which is preliminary data.</text>
</comment>
<dbReference type="InterPro" id="IPR000683">
    <property type="entry name" value="Gfo/Idh/MocA-like_OxRdtase_N"/>
</dbReference>
<dbReference type="SUPFAM" id="SSF55347">
    <property type="entry name" value="Glyceraldehyde-3-phosphate dehydrogenase-like, C-terminal domain"/>
    <property type="match status" value="1"/>
</dbReference>
<dbReference type="PANTHER" id="PTHR43708">
    <property type="entry name" value="CONSERVED EXPRESSED OXIDOREDUCTASE (EUROFUNG)"/>
    <property type="match status" value="1"/>
</dbReference>
<feature type="domain" description="GFO/IDH/MocA-like oxidoreductase" evidence="3">
    <location>
        <begin position="152"/>
        <end position="256"/>
    </location>
</feature>
<dbReference type="EMBL" id="QJSX01000015">
    <property type="protein sequence ID" value="PYE51202.1"/>
    <property type="molecule type" value="Genomic_DNA"/>
</dbReference>
<evidence type="ECO:0000313" key="5">
    <source>
        <dbReference type="Proteomes" id="UP000248326"/>
    </source>
</evidence>
<dbReference type="InterPro" id="IPR036291">
    <property type="entry name" value="NAD(P)-bd_dom_sf"/>
</dbReference>
<dbReference type="PANTHER" id="PTHR43708:SF8">
    <property type="entry name" value="OXIDOREDUCTASE"/>
    <property type="match status" value="1"/>
</dbReference>
<gene>
    <name evidence="4" type="ORF">DES52_115134</name>
</gene>
<dbReference type="Gene3D" id="3.30.360.10">
    <property type="entry name" value="Dihydrodipicolinate Reductase, domain 2"/>
    <property type="match status" value="1"/>
</dbReference>
<protein>
    <submittedName>
        <fullName evidence="4">Putative dehydrogenase</fullName>
    </submittedName>
</protein>
<dbReference type="Gene3D" id="3.40.50.720">
    <property type="entry name" value="NAD(P)-binding Rossmann-like Domain"/>
    <property type="match status" value="1"/>
</dbReference>
<dbReference type="InterPro" id="IPR055170">
    <property type="entry name" value="GFO_IDH_MocA-like_dom"/>
</dbReference>
<dbReference type="RefSeq" id="WP_170131111.1">
    <property type="nucleotide sequence ID" value="NZ_QJSX01000015.1"/>
</dbReference>
<dbReference type="SUPFAM" id="SSF51735">
    <property type="entry name" value="NAD(P)-binding Rossmann-fold domains"/>
    <property type="match status" value="1"/>
</dbReference>
<keyword evidence="5" id="KW-1185">Reference proteome</keyword>